<dbReference type="Pfam" id="PF06452">
    <property type="entry name" value="CBM9_1"/>
    <property type="match status" value="1"/>
</dbReference>
<accession>A0A7V1LM16</accession>
<feature type="non-terminal residue" evidence="3">
    <location>
        <position position="1"/>
    </location>
</feature>
<gene>
    <name evidence="3" type="ORF">ENJ10_07275</name>
</gene>
<dbReference type="Proteomes" id="UP000886005">
    <property type="component" value="Unassembled WGS sequence"/>
</dbReference>
<dbReference type="SUPFAM" id="SSF49344">
    <property type="entry name" value="CBD9-like"/>
    <property type="match status" value="1"/>
</dbReference>
<comment type="caution">
    <text evidence="3">The sequence shown here is derived from an EMBL/GenBank/DDBJ whole genome shotgun (WGS) entry which is preliminary data.</text>
</comment>
<feature type="domain" description="DUF5916" evidence="2">
    <location>
        <begin position="244"/>
        <end position="316"/>
    </location>
</feature>
<organism evidence="3">
    <name type="scientific">Caldithrix abyssi</name>
    <dbReference type="NCBI Taxonomy" id="187145"/>
    <lineage>
        <taxon>Bacteria</taxon>
        <taxon>Pseudomonadati</taxon>
        <taxon>Calditrichota</taxon>
        <taxon>Calditrichia</taxon>
        <taxon>Calditrichales</taxon>
        <taxon>Calditrichaceae</taxon>
        <taxon>Caldithrix</taxon>
    </lineage>
</organism>
<dbReference type="GO" id="GO:0030246">
    <property type="term" value="F:carbohydrate binding"/>
    <property type="evidence" value="ECO:0007669"/>
    <property type="project" value="InterPro"/>
</dbReference>
<proteinExistence type="predicted"/>
<dbReference type="AlphaFoldDB" id="A0A7V1LM16"/>
<reference evidence="3" key="1">
    <citation type="journal article" date="2020" name="mSystems">
        <title>Genome- and Community-Level Interaction Insights into Carbon Utilization and Element Cycling Functions of Hydrothermarchaeota in Hydrothermal Sediment.</title>
        <authorList>
            <person name="Zhou Z."/>
            <person name="Liu Y."/>
            <person name="Xu W."/>
            <person name="Pan J."/>
            <person name="Luo Z.H."/>
            <person name="Li M."/>
        </authorList>
    </citation>
    <scope>NUCLEOTIDE SEQUENCE [LARGE SCALE GENOMIC DNA]</scope>
    <source>
        <strain evidence="3">HyVt-456</strain>
    </source>
</reference>
<dbReference type="Pfam" id="PF19313">
    <property type="entry name" value="DUF5916"/>
    <property type="match status" value="1"/>
</dbReference>
<name>A0A7V1LM16_CALAY</name>
<sequence length="731" mass="84332">LMGMLEAAPNSYSRDLARIDQPITVDGRLTEAVWKNATRIDDFYTFMPEAGQPAQERTAALLAYDEYNLYIAFIAFYDDPKKIRATMARRDNIDDDDIVAIFIDTFDGSQTAYQFSFNPYGIQSDGLYREFVGEDLKPDFLLYSKGRIFSKGFIVEARIPFSSISFPDKDVMNWRIALFRRTQYLNHDVTWPRLDNYSTEFIGQLGKLKNISGISTRRPVSVLPEATASQSGSLKNNAFSYDPFKSNFGLGLKYGLTSGINIYGTYRPDFSQVESDANLIDVNRRSPLYYREKRLFFLEGMDIFETPIEALYTRQIVDPLAGLKLSGNEGEYSIGLLSAVDSWQGTEDFLRSSGIRPGNTAYGRYAGKNSLSNTLRLRRNIFERSTVGLLLTDREFSDSFNRVGGVDGKLSFDENNVLSFQGLYTWSREIGDSTEISDPVYYLSYVHTSSLLGVQAIYKDYGKNVRLQNGFIDRSDLLSNGFRDGTAQIWHDFRSTNGWIQQYRPSAYASQIYDHDNVLLEESFYLGSYIVFNGKTTLDFGWFRGRELYDNTLFSKTNYTFRIWNNYFQWLIASFYYYGGDGIYYSSPSFLGRTDYNQVRITLKPTPVLSIYFSNKYYKFSGENGGIDFGLSQNIPRLKISWQFSRSWNLRLIAEHQALRFASPLLKAYEYDDLSLSVLFSYEPSPGTVFYLGYNDLQSRQDQFNNGMWPVTDYRRQRNVIFTKFSYLFRY</sequence>
<evidence type="ECO:0000313" key="3">
    <source>
        <dbReference type="EMBL" id="HED10473.1"/>
    </source>
</evidence>
<dbReference type="EMBL" id="DRLD01000203">
    <property type="protein sequence ID" value="HED10473.1"/>
    <property type="molecule type" value="Genomic_DNA"/>
</dbReference>
<dbReference type="InterPro" id="IPR045670">
    <property type="entry name" value="DUF5916"/>
</dbReference>
<dbReference type="GO" id="GO:0016052">
    <property type="term" value="P:carbohydrate catabolic process"/>
    <property type="evidence" value="ECO:0007669"/>
    <property type="project" value="InterPro"/>
</dbReference>
<feature type="domain" description="Carbohydrate-binding" evidence="1">
    <location>
        <begin position="25"/>
        <end position="168"/>
    </location>
</feature>
<dbReference type="GO" id="GO:0004553">
    <property type="term" value="F:hydrolase activity, hydrolyzing O-glycosyl compounds"/>
    <property type="evidence" value="ECO:0007669"/>
    <property type="project" value="InterPro"/>
</dbReference>
<evidence type="ECO:0008006" key="4">
    <source>
        <dbReference type="Google" id="ProtNLM"/>
    </source>
</evidence>
<protein>
    <recommendedName>
        <fullName evidence="4">Hydrolase</fullName>
    </recommendedName>
</protein>
<dbReference type="InterPro" id="IPR010502">
    <property type="entry name" value="Carb-bd_dom_fam9"/>
</dbReference>
<dbReference type="CDD" id="cd09618">
    <property type="entry name" value="CBM9_like_2"/>
    <property type="match status" value="1"/>
</dbReference>
<evidence type="ECO:0000259" key="2">
    <source>
        <dbReference type="Pfam" id="PF19313"/>
    </source>
</evidence>
<evidence type="ECO:0000259" key="1">
    <source>
        <dbReference type="Pfam" id="PF06452"/>
    </source>
</evidence>
<dbReference type="Gene3D" id="2.60.40.1190">
    <property type="match status" value="1"/>
</dbReference>